<name>A0A0F9LJY1_9ZZZZ</name>
<gene>
    <name evidence="2" type="ORF">LCGC14_1267530</name>
</gene>
<comment type="caution">
    <text evidence="2">The sequence shown here is derived from an EMBL/GenBank/DDBJ whole genome shotgun (WGS) entry which is preliminary data.</text>
</comment>
<feature type="compositionally biased region" description="Low complexity" evidence="1">
    <location>
        <begin position="144"/>
        <end position="168"/>
    </location>
</feature>
<accession>A0A0F9LJY1</accession>
<dbReference type="AlphaFoldDB" id="A0A0F9LJY1"/>
<feature type="region of interest" description="Disordered" evidence="1">
    <location>
        <begin position="143"/>
        <end position="179"/>
    </location>
</feature>
<dbReference type="PROSITE" id="PS51257">
    <property type="entry name" value="PROKAR_LIPOPROTEIN"/>
    <property type="match status" value="1"/>
</dbReference>
<reference evidence="2" key="1">
    <citation type="journal article" date="2015" name="Nature">
        <title>Complex archaea that bridge the gap between prokaryotes and eukaryotes.</title>
        <authorList>
            <person name="Spang A."/>
            <person name="Saw J.H."/>
            <person name="Jorgensen S.L."/>
            <person name="Zaremba-Niedzwiedzka K."/>
            <person name="Martijn J."/>
            <person name="Lind A.E."/>
            <person name="van Eijk R."/>
            <person name="Schleper C."/>
            <person name="Guy L."/>
            <person name="Ettema T.J."/>
        </authorList>
    </citation>
    <scope>NUCLEOTIDE SEQUENCE</scope>
</reference>
<dbReference type="EMBL" id="LAZR01007082">
    <property type="protein sequence ID" value="KKM87576.1"/>
    <property type="molecule type" value="Genomic_DNA"/>
</dbReference>
<evidence type="ECO:0000313" key="2">
    <source>
        <dbReference type="EMBL" id="KKM87576.1"/>
    </source>
</evidence>
<proteinExistence type="predicted"/>
<protein>
    <submittedName>
        <fullName evidence="2">Uncharacterized protein</fullName>
    </submittedName>
</protein>
<sequence length="179" mass="19473">MKKLSIVALVIISLIVIAGCSSSTETSEKPPVPGDKKPKAASTYLPDDTSPEDYLKQYYTFYAEKKFKEAYKMLPGDKKASQTFEEYEQMHKSMPIENFDVGTKSEQGDTTSIDVKLKIEKFGEWNVAWTFVKDKKGIIAEDYAASSSDTSGAGTNGTDSSDDSGSTDSSDDSGDASPQ</sequence>
<evidence type="ECO:0000256" key="1">
    <source>
        <dbReference type="SAM" id="MobiDB-lite"/>
    </source>
</evidence>
<feature type="compositionally biased region" description="Acidic residues" evidence="1">
    <location>
        <begin position="169"/>
        <end position="179"/>
    </location>
</feature>
<organism evidence="2">
    <name type="scientific">marine sediment metagenome</name>
    <dbReference type="NCBI Taxonomy" id="412755"/>
    <lineage>
        <taxon>unclassified sequences</taxon>
        <taxon>metagenomes</taxon>
        <taxon>ecological metagenomes</taxon>
    </lineage>
</organism>
<feature type="region of interest" description="Disordered" evidence="1">
    <location>
        <begin position="23"/>
        <end position="51"/>
    </location>
</feature>